<evidence type="ECO:0000256" key="3">
    <source>
        <dbReference type="ARBA" id="ARBA00009121"/>
    </source>
</evidence>
<evidence type="ECO:0000256" key="4">
    <source>
        <dbReference type="ARBA" id="ARBA00012729"/>
    </source>
</evidence>
<dbReference type="InterPro" id="IPR036508">
    <property type="entry name" value="Chitin-bd_dom_sf"/>
</dbReference>
<accession>A0AAD5AEM5</accession>
<dbReference type="Gene3D" id="1.10.10.10">
    <property type="entry name" value="Winged helix-like DNA-binding domain superfamily/Winged helix DNA-binding domain"/>
    <property type="match status" value="1"/>
</dbReference>
<organism evidence="17 18">
    <name type="scientific">Silurus asotus</name>
    <name type="common">Amur catfish</name>
    <name type="synonym">Parasilurus asotus</name>
    <dbReference type="NCBI Taxonomy" id="30991"/>
    <lineage>
        <taxon>Eukaryota</taxon>
        <taxon>Metazoa</taxon>
        <taxon>Chordata</taxon>
        <taxon>Craniata</taxon>
        <taxon>Vertebrata</taxon>
        <taxon>Euteleostomi</taxon>
        <taxon>Actinopterygii</taxon>
        <taxon>Neopterygii</taxon>
        <taxon>Teleostei</taxon>
        <taxon>Ostariophysi</taxon>
        <taxon>Siluriformes</taxon>
        <taxon>Siluridae</taxon>
        <taxon>Silurus</taxon>
    </lineage>
</organism>
<evidence type="ECO:0000259" key="15">
    <source>
        <dbReference type="PROSITE" id="PS50940"/>
    </source>
</evidence>
<evidence type="ECO:0000256" key="7">
    <source>
        <dbReference type="ARBA" id="ARBA00022729"/>
    </source>
</evidence>
<comment type="caution">
    <text evidence="17">The sequence shown here is derived from an EMBL/GenBank/DDBJ whole genome shotgun (WGS) entry which is preliminary data.</text>
</comment>
<dbReference type="PANTHER" id="PTHR11177:SF248">
    <property type="entry name" value="CHITOTRIOSIDASE-1"/>
    <property type="match status" value="1"/>
</dbReference>
<name>A0AAD5AEM5_SILAS</name>
<comment type="similarity">
    <text evidence="3">Belongs to the glycosyl hydrolase 18 family. Chitinase class II subfamily.</text>
</comment>
<dbReference type="InterPro" id="IPR036388">
    <property type="entry name" value="WH-like_DNA-bd_sf"/>
</dbReference>
<dbReference type="InterPro" id="IPR036397">
    <property type="entry name" value="RNaseH_sf"/>
</dbReference>
<dbReference type="InterPro" id="IPR011583">
    <property type="entry name" value="Chitinase_II/V-like_cat"/>
</dbReference>
<dbReference type="SMART" id="SM00636">
    <property type="entry name" value="Glyco_18"/>
    <property type="match status" value="1"/>
</dbReference>
<dbReference type="Pfam" id="PF01607">
    <property type="entry name" value="CBM_14"/>
    <property type="match status" value="1"/>
</dbReference>
<protein>
    <recommendedName>
        <fullName evidence="4">chitinase</fullName>
        <ecNumber evidence="4">3.2.1.14</ecNumber>
    </recommendedName>
</protein>
<dbReference type="Proteomes" id="UP001205998">
    <property type="component" value="Unassembled WGS sequence"/>
</dbReference>
<dbReference type="SUPFAM" id="SSF54556">
    <property type="entry name" value="Chitinase insertion domain"/>
    <property type="match status" value="1"/>
</dbReference>
<feature type="domain" description="GH18" evidence="16">
    <location>
        <begin position="218"/>
        <end position="403"/>
    </location>
</feature>
<dbReference type="GO" id="GO:0008061">
    <property type="term" value="F:chitin binding"/>
    <property type="evidence" value="ECO:0007669"/>
    <property type="project" value="UniProtKB-KW"/>
</dbReference>
<keyword evidence="12" id="KW-0326">Glycosidase</keyword>
<evidence type="ECO:0000256" key="10">
    <source>
        <dbReference type="ARBA" id="ARBA00023157"/>
    </source>
</evidence>
<evidence type="ECO:0000256" key="11">
    <source>
        <dbReference type="ARBA" id="ARBA00023277"/>
    </source>
</evidence>
<dbReference type="InterPro" id="IPR029070">
    <property type="entry name" value="Chitinase_insertion_sf"/>
</dbReference>
<keyword evidence="5" id="KW-0964">Secreted</keyword>
<comment type="subcellular location">
    <subcellularLocation>
        <location evidence="2">Secreted</location>
    </subcellularLocation>
</comment>
<dbReference type="SUPFAM" id="SSF51445">
    <property type="entry name" value="(Trans)glycosidases"/>
    <property type="match status" value="1"/>
</dbReference>
<evidence type="ECO:0000313" key="17">
    <source>
        <dbReference type="EMBL" id="KAI5614394.1"/>
    </source>
</evidence>
<evidence type="ECO:0000256" key="13">
    <source>
        <dbReference type="ARBA" id="ARBA00023326"/>
    </source>
</evidence>
<dbReference type="InterPro" id="IPR009057">
    <property type="entry name" value="Homeodomain-like_sf"/>
</dbReference>
<dbReference type="Pfam" id="PF25787">
    <property type="entry name" value="HTH_SB"/>
    <property type="match status" value="1"/>
</dbReference>
<dbReference type="EMBL" id="MU558692">
    <property type="protein sequence ID" value="KAI5614394.1"/>
    <property type="molecule type" value="Genomic_DNA"/>
</dbReference>
<sequence length="487" mass="54589">MAKPKELSKDIRNKIVHLHKAGKGFREIAKQLGEKRSTVGAIIRKRKKLNMTVNLPRTGAPCKISPRGVSMILRKVRNQPKTTREELVNDLKRAGTTVSKVTVGNTLRRHGLKSCMARKVPLLKPAHVQARLKFANDHLDDPEESWEKVMWSDETKIELLGHNSTKRVWRKKNDEYHPKNTIPTVKHGGGSIMLWGCFSAHGTGRLHCIKERMTGAIYLDFINVMTYDFHGTWESFTGHNSPLFVGSKDYGDLVYFNADYAMKYWRDNGTPVEKLRMGFATYGRTFRLSSSATEVGAPASGPASAGSFTREAGFWSYYEICGFLQGTKLEWIEDQRVPYATKGGEWVGFDTRESFEIKARYLQDNKFGGAFVWALDLDDFAGDFCGQGKHPLMGHLHKLLNIELPPLPSTTTPKPGQTTTPKPTTTTTTTTHEPGTGFCAGKPDGMYPHPDDPNKYYDCAGGKTFERKCGPGTVFNDSCKCCVWARH</sequence>
<dbReference type="Gene3D" id="3.20.20.80">
    <property type="entry name" value="Glycosidases"/>
    <property type="match status" value="1"/>
</dbReference>
<evidence type="ECO:0000256" key="2">
    <source>
        <dbReference type="ARBA" id="ARBA00004613"/>
    </source>
</evidence>
<gene>
    <name evidence="17" type="ORF">C0J50_8981</name>
</gene>
<evidence type="ECO:0000256" key="8">
    <source>
        <dbReference type="ARBA" id="ARBA00022801"/>
    </source>
</evidence>
<dbReference type="InterPro" id="IPR002492">
    <property type="entry name" value="Transposase_Tc1-like"/>
</dbReference>
<keyword evidence="6" id="KW-0147">Chitin-binding</keyword>
<dbReference type="InterPro" id="IPR017853">
    <property type="entry name" value="GH"/>
</dbReference>
<proteinExistence type="inferred from homology"/>
<dbReference type="GO" id="GO:0005576">
    <property type="term" value="C:extracellular region"/>
    <property type="evidence" value="ECO:0007669"/>
    <property type="project" value="UniProtKB-SubCell"/>
</dbReference>
<evidence type="ECO:0000259" key="16">
    <source>
        <dbReference type="PROSITE" id="PS51910"/>
    </source>
</evidence>
<dbReference type="AlphaFoldDB" id="A0AAD5AEM5"/>
<dbReference type="FunFam" id="2.170.140.10:FF:000001">
    <property type="entry name" value="Acidic mammalian chitinase"/>
    <property type="match status" value="1"/>
</dbReference>
<evidence type="ECO:0000256" key="9">
    <source>
        <dbReference type="ARBA" id="ARBA00023024"/>
    </source>
</evidence>
<dbReference type="GO" id="GO:0003677">
    <property type="term" value="F:DNA binding"/>
    <property type="evidence" value="ECO:0007669"/>
    <property type="project" value="InterPro"/>
</dbReference>
<keyword evidence="10" id="KW-1015">Disulfide bond</keyword>
<dbReference type="GO" id="GO:0006313">
    <property type="term" value="P:DNA transposition"/>
    <property type="evidence" value="ECO:0007669"/>
    <property type="project" value="InterPro"/>
</dbReference>
<dbReference type="PROSITE" id="PS50940">
    <property type="entry name" value="CHIT_BIND_II"/>
    <property type="match status" value="1"/>
</dbReference>
<evidence type="ECO:0000256" key="1">
    <source>
        <dbReference type="ARBA" id="ARBA00000822"/>
    </source>
</evidence>
<dbReference type="GO" id="GO:0008843">
    <property type="term" value="F:endochitinase activity"/>
    <property type="evidence" value="ECO:0007669"/>
    <property type="project" value="UniProtKB-EC"/>
</dbReference>
<dbReference type="FunFam" id="3.20.20.80:FF:000081">
    <property type="entry name" value="Chitinase 1"/>
    <property type="match status" value="1"/>
</dbReference>
<dbReference type="PANTHER" id="PTHR11177">
    <property type="entry name" value="CHITINASE"/>
    <property type="match status" value="1"/>
</dbReference>
<feature type="compositionally biased region" description="Low complexity" evidence="14">
    <location>
        <begin position="409"/>
        <end position="437"/>
    </location>
</feature>
<comment type="catalytic activity">
    <reaction evidence="1">
        <text>Random endo-hydrolysis of N-acetyl-beta-D-glucosaminide (1-&gt;4)-beta-linkages in chitin and chitodextrins.</text>
        <dbReference type="EC" id="3.2.1.14"/>
    </reaction>
</comment>
<dbReference type="GO" id="GO:0000272">
    <property type="term" value="P:polysaccharide catabolic process"/>
    <property type="evidence" value="ECO:0007669"/>
    <property type="project" value="UniProtKB-KW"/>
</dbReference>
<keyword evidence="8" id="KW-0378">Hydrolase</keyword>
<feature type="domain" description="Chitin-binding type-2" evidence="15">
    <location>
        <begin position="436"/>
        <end position="487"/>
    </location>
</feature>
<keyword evidence="7" id="KW-0732">Signal</keyword>
<dbReference type="GO" id="GO:0015074">
    <property type="term" value="P:DNA integration"/>
    <property type="evidence" value="ECO:0007669"/>
    <property type="project" value="InterPro"/>
</dbReference>
<dbReference type="InterPro" id="IPR002557">
    <property type="entry name" value="Chitin-bd_dom"/>
</dbReference>
<dbReference type="FunFam" id="3.10.50.10:FF:000001">
    <property type="entry name" value="Chitinase 3-like 1"/>
    <property type="match status" value="1"/>
</dbReference>
<dbReference type="InterPro" id="IPR050314">
    <property type="entry name" value="Glycosyl_Hydrlase_18"/>
</dbReference>
<evidence type="ECO:0000256" key="14">
    <source>
        <dbReference type="SAM" id="MobiDB-lite"/>
    </source>
</evidence>
<dbReference type="EC" id="3.2.1.14" evidence="4"/>
<keyword evidence="11" id="KW-0119">Carbohydrate metabolism</keyword>
<dbReference type="Pfam" id="PF01498">
    <property type="entry name" value="HTH_Tnp_Tc3_2"/>
    <property type="match status" value="1"/>
</dbReference>
<keyword evidence="9" id="KW-0146">Chitin degradation</keyword>
<dbReference type="Gene3D" id="3.30.420.10">
    <property type="entry name" value="Ribonuclease H-like superfamily/Ribonuclease H"/>
    <property type="match status" value="1"/>
</dbReference>
<evidence type="ECO:0000256" key="6">
    <source>
        <dbReference type="ARBA" id="ARBA00022669"/>
    </source>
</evidence>
<dbReference type="SMART" id="SM00494">
    <property type="entry name" value="ChtBD2"/>
    <property type="match status" value="1"/>
</dbReference>
<dbReference type="SUPFAM" id="SSF57625">
    <property type="entry name" value="Invertebrate chitin-binding proteins"/>
    <property type="match status" value="1"/>
</dbReference>
<dbReference type="PROSITE" id="PS51910">
    <property type="entry name" value="GH18_2"/>
    <property type="match status" value="1"/>
</dbReference>
<feature type="region of interest" description="Disordered" evidence="14">
    <location>
        <begin position="406"/>
        <end position="444"/>
    </location>
</feature>
<evidence type="ECO:0000313" key="18">
    <source>
        <dbReference type="Proteomes" id="UP001205998"/>
    </source>
</evidence>
<dbReference type="InterPro" id="IPR057667">
    <property type="entry name" value="HTH_SB"/>
</dbReference>
<dbReference type="Pfam" id="PF00704">
    <property type="entry name" value="Glyco_hydro_18"/>
    <property type="match status" value="1"/>
</dbReference>
<keyword evidence="18" id="KW-1185">Reference proteome</keyword>
<reference evidence="17" key="1">
    <citation type="submission" date="2018-07" db="EMBL/GenBank/DDBJ databases">
        <title>Comparative genomics of catfishes provides insights into carnivory and benthic adaptation.</title>
        <authorList>
            <person name="Zhang Y."/>
            <person name="Wang D."/>
            <person name="Peng Z."/>
            <person name="Zheng S."/>
            <person name="Shao F."/>
            <person name="Tao W."/>
        </authorList>
    </citation>
    <scope>NUCLEOTIDE SEQUENCE</scope>
    <source>
        <strain evidence="17">Chongqing</strain>
    </source>
</reference>
<dbReference type="SUPFAM" id="SSF46689">
    <property type="entry name" value="Homeodomain-like"/>
    <property type="match status" value="1"/>
</dbReference>
<dbReference type="GO" id="GO:0006032">
    <property type="term" value="P:chitin catabolic process"/>
    <property type="evidence" value="ECO:0007669"/>
    <property type="project" value="UniProtKB-KW"/>
</dbReference>
<evidence type="ECO:0000256" key="12">
    <source>
        <dbReference type="ARBA" id="ARBA00023295"/>
    </source>
</evidence>
<keyword evidence="13" id="KW-0624">Polysaccharide degradation</keyword>
<dbReference type="InterPro" id="IPR001223">
    <property type="entry name" value="Glyco_hydro18_cat"/>
</dbReference>
<evidence type="ECO:0000256" key="5">
    <source>
        <dbReference type="ARBA" id="ARBA00022525"/>
    </source>
</evidence>